<name>A0A2W5YFJ7_9MICO</name>
<protein>
    <recommendedName>
        <fullName evidence="10">Fluoride-specific ion channel FluC</fullName>
    </recommendedName>
</protein>
<evidence type="ECO:0000256" key="10">
    <source>
        <dbReference type="HAMAP-Rule" id="MF_00454"/>
    </source>
</evidence>
<comment type="activity regulation">
    <text evidence="10">Na(+) is not transported, but it plays an essential structural role and its presence is essential for fluoride channel function.</text>
</comment>
<evidence type="ECO:0000256" key="2">
    <source>
        <dbReference type="ARBA" id="ARBA00022475"/>
    </source>
</evidence>
<dbReference type="Pfam" id="PF02537">
    <property type="entry name" value="CRCB"/>
    <property type="match status" value="1"/>
</dbReference>
<keyword evidence="6 10" id="KW-0407">Ion channel</keyword>
<comment type="similarity">
    <text evidence="7 10">Belongs to the fluoride channel Fluc/FEX (TC 1.A.43) family.</text>
</comment>
<keyword evidence="3 10" id="KW-0812">Transmembrane</keyword>
<feature type="binding site" evidence="10">
    <location>
        <position position="90"/>
    </location>
    <ligand>
        <name>Na(+)</name>
        <dbReference type="ChEBI" id="CHEBI:29101"/>
        <note>structural</note>
    </ligand>
</feature>
<evidence type="ECO:0000256" key="9">
    <source>
        <dbReference type="ARBA" id="ARBA00049940"/>
    </source>
</evidence>
<evidence type="ECO:0000256" key="4">
    <source>
        <dbReference type="ARBA" id="ARBA00022989"/>
    </source>
</evidence>
<feature type="binding site" evidence="10">
    <location>
        <position position="87"/>
    </location>
    <ligand>
        <name>Na(+)</name>
        <dbReference type="ChEBI" id="CHEBI:29101"/>
        <note>structural</note>
    </ligand>
</feature>
<dbReference type="InterPro" id="IPR003691">
    <property type="entry name" value="FluC"/>
</dbReference>
<comment type="subcellular location">
    <subcellularLocation>
        <location evidence="1 10">Cell membrane</location>
        <topology evidence="1 10">Multi-pass membrane protein</topology>
    </subcellularLocation>
</comment>
<proteinExistence type="inferred from homology"/>
<evidence type="ECO:0000256" key="3">
    <source>
        <dbReference type="ARBA" id="ARBA00022692"/>
    </source>
</evidence>
<dbReference type="GO" id="GO:0140114">
    <property type="term" value="P:cellular detoxification of fluoride"/>
    <property type="evidence" value="ECO:0007669"/>
    <property type="project" value="UniProtKB-UniRule"/>
</dbReference>
<dbReference type="EMBL" id="QKWH01000004">
    <property type="protein sequence ID" value="PZR53321.1"/>
    <property type="molecule type" value="Genomic_DNA"/>
</dbReference>
<sequence length="157" mass="16081">MTSAHPAPHRDVRLLGLVALGGALGSVLRYAVSLVTPAPGGWPLATLSVNVLGAFLLGFLLEALARRGPETRRLQRLRLTLGTGVLGGFTTYSSFALEIERLPQDGAAAVAVGYAAATLVVGTLAAVVGVALGARVPASTSSRLVRLAEERAEGEQG</sequence>
<evidence type="ECO:0000313" key="12">
    <source>
        <dbReference type="Proteomes" id="UP000248783"/>
    </source>
</evidence>
<feature type="transmembrane region" description="Helical" evidence="10">
    <location>
        <begin position="77"/>
        <end position="95"/>
    </location>
</feature>
<dbReference type="GO" id="GO:0046872">
    <property type="term" value="F:metal ion binding"/>
    <property type="evidence" value="ECO:0007669"/>
    <property type="project" value="UniProtKB-KW"/>
</dbReference>
<dbReference type="GO" id="GO:0005886">
    <property type="term" value="C:plasma membrane"/>
    <property type="evidence" value="ECO:0007669"/>
    <property type="project" value="UniProtKB-SubCell"/>
</dbReference>
<gene>
    <name evidence="10" type="primary">fluC</name>
    <name evidence="10" type="synonym">crcB</name>
    <name evidence="11" type="ORF">DNL40_07275</name>
</gene>
<feature type="transmembrane region" description="Helical" evidence="10">
    <location>
        <begin position="12"/>
        <end position="32"/>
    </location>
</feature>
<evidence type="ECO:0000256" key="6">
    <source>
        <dbReference type="ARBA" id="ARBA00023303"/>
    </source>
</evidence>
<evidence type="ECO:0000256" key="7">
    <source>
        <dbReference type="ARBA" id="ARBA00035120"/>
    </source>
</evidence>
<comment type="catalytic activity">
    <reaction evidence="8">
        <text>fluoride(in) = fluoride(out)</text>
        <dbReference type="Rhea" id="RHEA:76159"/>
        <dbReference type="ChEBI" id="CHEBI:17051"/>
    </reaction>
    <physiologicalReaction direction="left-to-right" evidence="8">
        <dbReference type="Rhea" id="RHEA:76160"/>
    </physiologicalReaction>
</comment>
<keyword evidence="5 10" id="KW-0472">Membrane</keyword>
<keyword evidence="10" id="KW-0813">Transport</keyword>
<reference evidence="11 12" key="1">
    <citation type="submission" date="2018-06" db="EMBL/GenBank/DDBJ databases">
        <title>Whole genome sequencing of a novel hydrocarbon degrading bacterial strain, PW21 isolated from oil contaminated produced water sample.</title>
        <authorList>
            <person name="Nagkirti P."/>
            <person name="Shaikh A."/>
            <person name="Gowdaman V."/>
            <person name="Engineer A.E."/>
            <person name="Dagar S."/>
            <person name="Dhakephalkar P.K."/>
        </authorList>
    </citation>
    <scope>NUCLEOTIDE SEQUENCE [LARGE SCALE GENOMIC DNA]</scope>
    <source>
        <strain evidence="11 12">PW21</strain>
    </source>
</reference>
<organism evidence="11 12">
    <name type="scientific">Xylanimonas oleitrophica</name>
    <dbReference type="NCBI Taxonomy" id="2607479"/>
    <lineage>
        <taxon>Bacteria</taxon>
        <taxon>Bacillati</taxon>
        <taxon>Actinomycetota</taxon>
        <taxon>Actinomycetes</taxon>
        <taxon>Micrococcales</taxon>
        <taxon>Promicromonosporaceae</taxon>
        <taxon>Xylanimonas</taxon>
    </lineage>
</organism>
<keyword evidence="10" id="KW-0915">Sodium</keyword>
<dbReference type="Proteomes" id="UP000248783">
    <property type="component" value="Unassembled WGS sequence"/>
</dbReference>
<dbReference type="AlphaFoldDB" id="A0A2W5YFJ7"/>
<keyword evidence="12" id="KW-1185">Reference proteome</keyword>
<keyword evidence="2 10" id="KW-1003">Cell membrane</keyword>
<dbReference type="GO" id="GO:0062054">
    <property type="term" value="F:fluoride channel activity"/>
    <property type="evidence" value="ECO:0007669"/>
    <property type="project" value="UniProtKB-UniRule"/>
</dbReference>
<feature type="transmembrane region" description="Helical" evidence="10">
    <location>
        <begin position="44"/>
        <end position="65"/>
    </location>
</feature>
<comment type="function">
    <text evidence="9 10">Fluoride-specific ion channel. Important for reducing fluoride concentration in the cell, thus reducing its toxicity.</text>
</comment>
<evidence type="ECO:0000256" key="1">
    <source>
        <dbReference type="ARBA" id="ARBA00004651"/>
    </source>
</evidence>
<accession>A0A2W5YFJ7</accession>
<dbReference type="HAMAP" id="MF_00454">
    <property type="entry name" value="FluC"/>
    <property type="match status" value="1"/>
</dbReference>
<keyword evidence="10" id="KW-0479">Metal-binding</keyword>
<dbReference type="PANTHER" id="PTHR28259:SF1">
    <property type="entry name" value="FLUORIDE EXPORT PROTEIN 1-RELATED"/>
    <property type="match status" value="1"/>
</dbReference>
<keyword evidence="4 10" id="KW-1133">Transmembrane helix</keyword>
<comment type="caution">
    <text evidence="11">The sequence shown here is derived from an EMBL/GenBank/DDBJ whole genome shotgun (WGS) entry which is preliminary data.</text>
</comment>
<evidence type="ECO:0000313" key="11">
    <source>
        <dbReference type="EMBL" id="PZR53321.1"/>
    </source>
</evidence>
<keyword evidence="10" id="KW-0406">Ion transport</keyword>
<feature type="transmembrane region" description="Helical" evidence="10">
    <location>
        <begin position="107"/>
        <end position="134"/>
    </location>
</feature>
<dbReference type="RefSeq" id="WP_111250598.1">
    <property type="nucleotide sequence ID" value="NZ_QKWH01000004.1"/>
</dbReference>
<evidence type="ECO:0000256" key="5">
    <source>
        <dbReference type="ARBA" id="ARBA00023136"/>
    </source>
</evidence>
<evidence type="ECO:0000256" key="8">
    <source>
        <dbReference type="ARBA" id="ARBA00035585"/>
    </source>
</evidence>
<dbReference type="PANTHER" id="PTHR28259">
    <property type="entry name" value="FLUORIDE EXPORT PROTEIN 1-RELATED"/>
    <property type="match status" value="1"/>
</dbReference>